<feature type="domain" description="Cyclic nucleotide-binding" evidence="1">
    <location>
        <begin position="15"/>
        <end position="116"/>
    </location>
</feature>
<dbReference type="Proteomes" id="UP000184038">
    <property type="component" value="Unassembled WGS sequence"/>
</dbReference>
<proteinExistence type="predicted"/>
<keyword evidence="3" id="KW-1185">Reference proteome</keyword>
<reference evidence="2 3" key="1">
    <citation type="submission" date="2016-11" db="EMBL/GenBank/DDBJ databases">
        <authorList>
            <person name="Jaros S."/>
            <person name="Januszkiewicz K."/>
            <person name="Wedrychowicz H."/>
        </authorList>
    </citation>
    <scope>NUCLEOTIDE SEQUENCE [LARGE SCALE GENOMIC DNA]</scope>
    <source>
        <strain evidence="2 3">DSM 15930</strain>
    </source>
</reference>
<dbReference type="SUPFAM" id="SSF51206">
    <property type="entry name" value="cAMP-binding domain-like"/>
    <property type="match status" value="1"/>
</dbReference>
<dbReference type="Pfam" id="PF00027">
    <property type="entry name" value="cNMP_binding"/>
    <property type="match status" value="1"/>
</dbReference>
<dbReference type="InterPro" id="IPR050503">
    <property type="entry name" value="cAMP-dep_PK_reg_su-like"/>
</dbReference>
<accession>A0A1M7JYY4</accession>
<evidence type="ECO:0000313" key="2">
    <source>
        <dbReference type="EMBL" id="SHM58292.1"/>
    </source>
</evidence>
<protein>
    <submittedName>
        <fullName evidence="2">Cyclic nucleotide-binding domain-containing protein</fullName>
    </submittedName>
</protein>
<organism evidence="2 3">
    <name type="scientific">Anaerosporobacter mobilis DSM 15930</name>
    <dbReference type="NCBI Taxonomy" id="1120996"/>
    <lineage>
        <taxon>Bacteria</taxon>
        <taxon>Bacillati</taxon>
        <taxon>Bacillota</taxon>
        <taxon>Clostridia</taxon>
        <taxon>Lachnospirales</taxon>
        <taxon>Lachnospiraceae</taxon>
        <taxon>Anaerosporobacter</taxon>
    </lineage>
</organism>
<dbReference type="GO" id="GO:0005952">
    <property type="term" value="C:cAMP-dependent protein kinase complex"/>
    <property type="evidence" value="ECO:0007669"/>
    <property type="project" value="InterPro"/>
</dbReference>
<name>A0A1M7JYY4_9FIRM</name>
<evidence type="ECO:0000313" key="3">
    <source>
        <dbReference type="Proteomes" id="UP000184038"/>
    </source>
</evidence>
<dbReference type="InterPro" id="IPR014710">
    <property type="entry name" value="RmlC-like_jellyroll"/>
</dbReference>
<dbReference type="PANTHER" id="PTHR11635">
    <property type="entry name" value="CAMP-DEPENDENT PROTEIN KINASE REGULATORY CHAIN"/>
    <property type="match status" value="1"/>
</dbReference>
<dbReference type="PROSITE" id="PS50042">
    <property type="entry name" value="CNMP_BINDING_3"/>
    <property type="match status" value="1"/>
</dbReference>
<gene>
    <name evidence="2" type="ORF">SAMN02746066_02500</name>
</gene>
<dbReference type="SMART" id="SM00100">
    <property type="entry name" value="cNMP"/>
    <property type="match status" value="1"/>
</dbReference>
<dbReference type="CDD" id="cd00038">
    <property type="entry name" value="CAP_ED"/>
    <property type="match status" value="1"/>
</dbReference>
<evidence type="ECO:0000259" key="1">
    <source>
        <dbReference type="PROSITE" id="PS50042"/>
    </source>
</evidence>
<dbReference type="PANTHER" id="PTHR11635:SF152">
    <property type="entry name" value="CAMP-DEPENDENT PROTEIN KINASE TYPE I REGULATORY SUBUNIT-RELATED"/>
    <property type="match status" value="1"/>
</dbReference>
<dbReference type="GO" id="GO:0005829">
    <property type="term" value="C:cytosol"/>
    <property type="evidence" value="ECO:0007669"/>
    <property type="project" value="TreeGrafter"/>
</dbReference>
<dbReference type="InterPro" id="IPR018490">
    <property type="entry name" value="cNMP-bd_dom_sf"/>
</dbReference>
<dbReference type="InterPro" id="IPR000595">
    <property type="entry name" value="cNMP-bd_dom"/>
</dbReference>
<dbReference type="EMBL" id="FRCP01000012">
    <property type="protein sequence ID" value="SHM58292.1"/>
    <property type="molecule type" value="Genomic_DNA"/>
</dbReference>
<dbReference type="RefSeq" id="WP_073288130.1">
    <property type="nucleotide sequence ID" value="NZ_FRCP01000012.1"/>
</dbReference>
<dbReference type="STRING" id="1120996.SAMN02746066_02500"/>
<dbReference type="OrthoDB" id="9810708at2"/>
<dbReference type="AlphaFoldDB" id="A0A1M7JYY4"/>
<sequence length="183" mass="21053">MNIEVLKKNGQLRVYKKKEVICREDETGKYVYLLLKGKADIYKKVGQDQADKHVANILEGTVFGESSLIEGKKRNASVVAGSDNTVVLEFENRKYRVILREEPDIAFMLIRTLMNRVNLAMDKLLSVDPAYIYSCRTNDIYIMVSSLDIETFKEIVKGNRDYPLTVLKEFSEMLDSLNQRMLS</sequence>
<dbReference type="Gene3D" id="2.60.120.10">
    <property type="entry name" value="Jelly Rolls"/>
    <property type="match status" value="1"/>
</dbReference>